<evidence type="ECO:0000256" key="3">
    <source>
        <dbReference type="ARBA" id="ARBA00022525"/>
    </source>
</evidence>
<evidence type="ECO:0000256" key="10">
    <source>
        <dbReference type="ARBA" id="ARBA00023326"/>
    </source>
</evidence>
<evidence type="ECO:0000256" key="18">
    <source>
        <dbReference type="SAM" id="SignalP"/>
    </source>
</evidence>
<keyword evidence="21" id="KW-1185">Reference proteome</keyword>
<keyword evidence="8 17" id="KW-0326">Glycosidase</keyword>
<dbReference type="Proteomes" id="UP001610334">
    <property type="component" value="Unassembled WGS sequence"/>
</dbReference>
<gene>
    <name evidence="20" type="ORF">BJX63DRAFT_413688</name>
</gene>
<dbReference type="InterPro" id="IPR001547">
    <property type="entry name" value="Glyco_hydro_5"/>
</dbReference>
<evidence type="ECO:0000313" key="20">
    <source>
        <dbReference type="EMBL" id="KAL2802875.1"/>
    </source>
</evidence>
<dbReference type="Pfam" id="PF00150">
    <property type="entry name" value="Cellulase"/>
    <property type="match status" value="1"/>
</dbReference>
<evidence type="ECO:0000256" key="17">
    <source>
        <dbReference type="RuleBase" id="RU361153"/>
    </source>
</evidence>
<evidence type="ECO:0000256" key="11">
    <source>
        <dbReference type="ARBA" id="ARBA00036633"/>
    </source>
</evidence>
<evidence type="ECO:0000256" key="15">
    <source>
        <dbReference type="ARBA" id="ARBA00042025"/>
    </source>
</evidence>
<evidence type="ECO:0000256" key="14">
    <source>
        <dbReference type="ARBA" id="ARBA00041472"/>
    </source>
</evidence>
<dbReference type="EC" id="3.2.1.75" evidence="13"/>
<sequence>MPIITTMKNLFPLLALLPSALAWFPGVEKDIFSTSGENIFTPTTQTTGDKKRRLPSSDKIRGVNLGSHFIFEPWISNSVWTSLGCGGRNSEFDCVMALGQDAADKAFASHWGSWITQDDINQMRDYGLNTIRIPVGYWMKEDLVYSDSEYFPRGGFQYLENICGWASDAGMYIIMDLHGAPGAQVPRQPFTGQYASTPGFYQDYQYDRALEFLEWMTTTIHQNDKFRNVGMLELVNEPVQNADQVSSMRTSYYPEAFTRIRNTESSLGISTYNYLHIQMMNEKWGSGNPNEALSDLYFAAYDDHRYLKWDLNVTVNKDDYISASCNDDRGGNTPTIVGEWSLSVPDDVQWTSEWDPSTNTDFYARWFAAQVIAYEKQLGWVFWTWRADLGDYRWSYKGEPSVIFLIFPPAHQCRQSKA</sequence>
<evidence type="ECO:0000256" key="16">
    <source>
        <dbReference type="ARBA" id="ARBA00043257"/>
    </source>
</evidence>
<feature type="non-terminal residue" evidence="20">
    <location>
        <position position="418"/>
    </location>
</feature>
<evidence type="ECO:0000256" key="7">
    <source>
        <dbReference type="ARBA" id="ARBA00023277"/>
    </source>
</evidence>
<dbReference type="SUPFAM" id="SSF51445">
    <property type="entry name" value="(Trans)glycosidases"/>
    <property type="match status" value="1"/>
</dbReference>
<keyword evidence="3" id="KW-0964">Secreted</keyword>
<evidence type="ECO:0000259" key="19">
    <source>
        <dbReference type="Pfam" id="PF00150"/>
    </source>
</evidence>
<keyword evidence="4 18" id="KW-0732">Signal</keyword>
<dbReference type="InterPro" id="IPR017853">
    <property type="entry name" value="GH"/>
</dbReference>
<dbReference type="Gene3D" id="3.20.20.80">
    <property type="entry name" value="Glycosidases"/>
    <property type="match status" value="1"/>
</dbReference>
<feature type="signal peptide" evidence="18">
    <location>
        <begin position="1"/>
        <end position="22"/>
    </location>
</feature>
<keyword evidence="6" id="KW-0325">Glycoprotein</keyword>
<evidence type="ECO:0000256" key="13">
    <source>
        <dbReference type="ARBA" id="ARBA00038935"/>
    </source>
</evidence>
<comment type="catalytic activity">
    <reaction evidence="11">
        <text>Random hydrolysis of (1-&gt;6)-linkages in (1-&gt;6)-beta-D-glucans.</text>
        <dbReference type="EC" id="3.2.1.75"/>
    </reaction>
</comment>
<feature type="chain" id="PRO_5046656343" description="glucan endo-1,6-beta-glucosidase" evidence="18">
    <location>
        <begin position="23"/>
        <end position="418"/>
    </location>
</feature>
<dbReference type="EMBL" id="JBFXLT010000160">
    <property type="protein sequence ID" value="KAL2802875.1"/>
    <property type="molecule type" value="Genomic_DNA"/>
</dbReference>
<evidence type="ECO:0000256" key="9">
    <source>
        <dbReference type="ARBA" id="ARBA00023316"/>
    </source>
</evidence>
<dbReference type="PANTHER" id="PTHR31297">
    <property type="entry name" value="GLUCAN ENDO-1,6-BETA-GLUCOSIDASE B"/>
    <property type="match status" value="1"/>
</dbReference>
<keyword evidence="10" id="KW-0624">Polysaccharide degradation</keyword>
<evidence type="ECO:0000256" key="2">
    <source>
        <dbReference type="ARBA" id="ARBA00005641"/>
    </source>
</evidence>
<evidence type="ECO:0000256" key="12">
    <source>
        <dbReference type="ARBA" id="ARBA00037628"/>
    </source>
</evidence>
<keyword evidence="5 17" id="KW-0378">Hydrolase</keyword>
<dbReference type="InterPro" id="IPR050386">
    <property type="entry name" value="Glycosyl_hydrolase_5"/>
</dbReference>
<reference evidence="20 21" key="1">
    <citation type="submission" date="2024-07" db="EMBL/GenBank/DDBJ databases">
        <title>Section-level genome sequencing and comparative genomics of Aspergillus sections Usti and Cavernicolus.</title>
        <authorList>
            <consortium name="Lawrence Berkeley National Laboratory"/>
            <person name="Nybo J.L."/>
            <person name="Vesth T.C."/>
            <person name="Theobald S."/>
            <person name="Frisvad J.C."/>
            <person name="Larsen T.O."/>
            <person name="Kjaerboelling I."/>
            <person name="Rothschild-Mancinelli K."/>
            <person name="Lyhne E.K."/>
            <person name="Kogle M.E."/>
            <person name="Barry K."/>
            <person name="Clum A."/>
            <person name="Na H."/>
            <person name="Ledsgaard L."/>
            <person name="Lin J."/>
            <person name="Lipzen A."/>
            <person name="Kuo A."/>
            <person name="Riley R."/>
            <person name="Mondo S."/>
            <person name="Labutti K."/>
            <person name="Haridas S."/>
            <person name="Pangalinan J."/>
            <person name="Salamov A.A."/>
            <person name="Simmons B.A."/>
            <person name="Magnuson J.K."/>
            <person name="Chen J."/>
            <person name="Drula E."/>
            <person name="Henrissat B."/>
            <person name="Wiebenga A."/>
            <person name="Lubbers R.J."/>
            <person name="Gomes A.C."/>
            <person name="Makela M.R."/>
            <person name="Stajich J."/>
            <person name="Grigoriev I.V."/>
            <person name="Mortensen U.H."/>
            <person name="De Vries R.P."/>
            <person name="Baker S.E."/>
            <person name="Andersen M.R."/>
        </authorList>
    </citation>
    <scope>NUCLEOTIDE SEQUENCE [LARGE SCALE GENOMIC DNA]</scope>
    <source>
        <strain evidence="20 21">CBS 588.65</strain>
    </source>
</reference>
<evidence type="ECO:0000256" key="4">
    <source>
        <dbReference type="ARBA" id="ARBA00022729"/>
    </source>
</evidence>
<evidence type="ECO:0000313" key="21">
    <source>
        <dbReference type="Proteomes" id="UP001610334"/>
    </source>
</evidence>
<organism evidence="20 21">
    <name type="scientific">Aspergillus granulosus</name>
    <dbReference type="NCBI Taxonomy" id="176169"/>
    <lineage>
        <taxon>Eukaryota</taxon>
        <taxon>Fungi</taxon>
        <taxon>Dikarya</taxon>
        <taxon>Ascomycota</taxon>
        <taxon>Pezizomycotina</taxon>
        <taxon>Eurotiomycetes</taxon>
        <taxon>Eurotiomycetidae</taxon>
        <taxon>Eurotiales</taxon>
        <taxon>Aspergillaceae</taxon>
        <taxon>Aspergillus</taxon>
        <taxon>Aspergillus subgen. Nidulantes</taxon>
    </lineage>
</organism>
<keyword evidence="7" id="KW-0119">Carbohydrate metabolism</keyword>
<keyword evidence="9" id="KW-0961">Cell wall biogenesis/degradation</keyword>
<protein>
    <recommendedName>
        <fullName evidence="13">glucan endo-1,6-beta-glucosidase</fullName>
        <ecNumber evidence="13">3.2.1.75</ecNumber>
    </recommendedName>
    <alternativeName>
        <fullName evidence="15">Beta-1,6-glucanase B</fullName>
    </alternativeName>
    <alternativeName>
        <fullName evidence="14">Endo-1,6-beta-D-glucanase B</fullName>
    </alternativeName>
    <alternativeName>
        <fullName evidence="16">Endo-1,6-beta-glucanase B</fullName>
    </alternativeName>
</protein>
<feature type="domain" description="Glycoside hydrolase family 5" evidence="19">
    <location>
        <begin position="104"/>
        <end position="387"/>
    </location>
</feature>
<accession>A0ABR4GWM1</accession>
<evidence type="ECO:0000256" key="8">
    <source>
        <dbReference type="ARBA" id="ARBA00023295"/>
    </source>
</evidence>
<evidence type="ECO:0000256" key="5">
    <source>
        <dbReference type="ARBA" id="ARBA00022801"/>
    </source>
</evidence>
<evidence type="ECO:0000256" key="6">
    <source>
        <dbReference type="ARBA" id="ARBA00023180"/>
    </source>
</evidence>
<dbReference type="GO" id="GO:0016787">
    <property type="term" value="F:hydrolase activity"/>
    <property type="evidence" value="ECO:0007669"/>
    <property type="project" value="UniProtKB-KW"/>
</dbReference>
<comment type="similarity">
    <text evidence="2 17">Belongs to the glycosyl hydrolase 5 (cellulase A) family.</text>
</comment>
<proteinExistence type="inferred from homology"/>
<comment type="caution">
    <text evidence="20">The sequence shown here is derived from an EMBL/GenBank/DDBJ whole genome shotgun (WGS) entry which is preliminary data.</text>
</comment>
<name>A0ABR4GWM1_9EURO</name>
<evidence type="ECO:0000256" key="1">
    <source>
        <dbReference type="ARBA" id="ARBA00004613"/>
    </source>
</evidence>
<comment type="subcellular location">
    <subcellularLocation>
        <location evidence="1">Secreted</location>
    </subcellularLocation>
</comment>
<dbReference type="PANTHER" id="PTHR31297:SF39">
    <property type="entry name" value="GLUCAN ENDO-1,6-BETA-GLUCOSIDASE B"/>
    <property type="match status" value="1"/>
</dbReference>
<comment type="function">
    <text evidence="12">Beta-glucanases participate in the metabolism of beta-glucan, the main structural component of the cell wall. Acts on lutean, pustulan and 1,6-oligo-beta-D-glucosides.</text>
</comment>